<comment type="caution">
    <text evidence="2">The sequence shown here is derived from an EMBL/GenBank/DDBJ whole genome shotgun (WGS) entry which is preliminary data.</text>
</comment>
<dbReference type="AlphaFoldDB" id="A0A4R3VMJ7"/>
<dbReference type="EMBL" id="SMBU01000001">
    <property type="protein sequence ID" value="TCV04385.1"/>
    <property type="molecule type" value="Genomic_DNA"/>
</dbReference>
<proteinExistence type="predicted"/>
<keyword evidence="3" id="KW-1185">Reference proteome</keyword>
<sequence>MFFAIKWHYDQGKKKKQQQVEKAGGAPQDQTV</sequence>
<accession>A0A4R3VMJ7</accession>
<organism evidence="2 3">
    <name type="scientific">Roseateles saccharophilus</name>
    <name type="common">Pseudomonas saccharophila</name>
    <dbReference type="NCBI Taxonomy" id="304"/>
    <lineage>
        <taxon>Bacteria</taxon>
        <taxon>Pseudomonadati</taxon>
        <taxon>Pseudomonadota</taxon>
        <taxon>Betaproteobacteria</taxon>
        <taxon>Burkholderiales</taxon>
        <taxon>Sphaerotilaceae</taxon>
        <taxon>Roseateles</taxon>
    </lineage>
</organism>
<feature type="region of interest" description="Disordered" evidence="1">
    <location>
        <begin position="9"/>
        <end position="32"/>
    </location>
</feature>
<evidence type="ECO:0000256" key="1">
    <source>
        <dbReference type="SAM" id="MobiDB-lite"/>
    </source>
</evidence>
<evidence type="ECO:0000313" key="3">
    <source>
        <dbReference type="Proteomes" id="UP000295110"/>
    </source>
</evidence>
<dbReference type="Proteomes" id="UP000295110">
    <property type="component" value="Unassembled WGS sequence"/>
</dbReference>
<protein>
    <submittedName>
        <fullName evidence="2">Uncharacterized protein</fullName>
    </submittedName>
</protein>
<name>A0A4R3VMJ7_ROSSA</name>
<gene>
    <name evidence="2" type="ORF">EV671_1001140</name>
</gene>
<reference evidence="2 3" key="1">
    <citation type="submission" date="2019-03" db="EMBL/GenBank/DDBJ databases">
        <title>Genomic Encyclopedia of Type Strains, Phase IV (KMG-IV): sequencing the most valuable type-strain genomes for metagenomic binning, comparative biology and taxonomic classification.</title>
        <authorList>
            <person name="Goeker M."/>
        </authorList>
    </citation>
    <scope>NUCLEOTIDE SEQUENCE [LARGE SCALE GENOMIC DNA]</scope>
    <source>
        <strain evidence="2 3">DSM 654</strain>
    </source>
</reference>
<evidence type="ECO:0000313" key="2">
    <source>
        <dbReference type="EMBL" id="TCV04385.1"/>
    </source>
</evidence>